<dbReference type="InterPro" id="IPR008454">
    <property type="entry name" value="Collagen-bd_Cna-like_B-typ_dom"/>
</dbReference>
<evidence type="ECO:0000256" key="1">
    <source>
        <dbReference type="SAM" id="MobiDB-lite"/>
    </source>
</evidence>
<dbReference type="EMBL" id="CACRSP010000001">
    <property type="protein sequence ID" value="VYS72243.1"/>
    <property type="molecule type" value="Genomic_DNA"/>
</dbReference>
<dbReference type="Pfam" id="PF12892">
    <property type="entry name" value="FctA"/>
    <property type="match status" value="1"/>
</dbReference>
<proteinExistence type="predicted"/>
<dbReference type="RefSeq" id="WP_129880152.1">
    <property type="nucleotide sequence ID" value="NZ_CACRSP010000001.1"/>
</dbReference>
<feature type="compositionally biased region" description="Polar residues" evidence="1">
    <location>
        <begin position="148"/>
        <end position="158"/>
    </location>
</feature>
<dbReference type="InterPro" id="IPR055384">
    <property type="entry name" value="DUF7604"/>
</dbReference>
<feature type="compositionally biased region" description="Low complexity" evidence="1">
    <location>
        <begin position="128"/>
        <end position="147"/>
    </location>
</feature>
<accession>A0A6N2QUP7</accession>
<dbReference type="Pfam" id="PF24558">
    <property type="entry name" value="DUF7604"/>
    <property type="match status" value="1"/>
</dbReference>
<feature type="compositionally biased region" description="Basic and acidic residues" evidence="1">
    <location>
        <begin position="100"/>
        <end position="116"/>
    </location>
</feature>
<dbReference type="EMBL" id="WDPD01000012">
    <property type="protein sequence ID" value="KAB7459620.1"/>
    <property type="molecule type" value="Genomic_DNA"/>
</dbReference>
<gene>
    <name evidence="5" type="ORF">BDLFYP24_00027</name>
    <name evidence="4" type="ORF">GBB04_09525</name>
</gene>
<sequence>MKRIKDLLAGLSDRHRKDLGKKLMAMAATLAMLGGMAGASTMALADDADAAAAEQAATASASSASNDVSEAAPAAESAPSENVSEGSENPAAEGASAKQSTERPVEQLVKQSEEQKAGSADEPVMELAAPSEAQPATTSATPTQKPTGTENPTTVERSVQSDDDDADTVVNQNEAKDDETKDNADKTVRLGIASYRGMLKSASSGLSTPEHTKSIEYQGNGAYTLKLDVIGKDASTSTTDTTPIDIALVLDVSGSMNERLPIYSGDLDTSKTYYRCAGSCSDSNPKYEAVTWNASGNSWGYQNGRQWQSITPKSSSNAEYGTQLYDAIKLDALKSAVNSFLDKTDQTNESISEEDKKVQVSLVKFASDKNDSEGNDQTCRTNGSGGYNCTQVVNGLTSDMSSLKTSVKALTASGATQADYAFEKAQEALKKGNRAGVKKYIVFFTDGEPGISGFNDTIANNAISKAKTLKNAGTTVYSIGIFDGANPSASVSSASSANKFMHGISSNYPNATGYRNLGDRASGDYYYSASSATQLAQIFNDIQKTITEKHVYTGVSITDELSEYAKQSGIAYDKSTARTFDGKTFYKVTSGVTLNVTGGKAGETAPVLDTDYALWYSEDGNGIVRAEFNESYELKDGMTYTLSYNVEPTDSAYQTYAKTGYDATGDADTGATSAGKAGFRSNKTAQVCYTTDDRSSCANYRHPVLQIPVANVAVTKEWPDVQPVDGTEVQMHLKGYDDAVDLTVTLNADNQWNDGFVKLAPGEYTLTEDAVDGYTQVGDANVTVTIDKNELWALADKNADLQKPLKTYECTVRNQRNTVTLQDGVKLSKKTQGNDYAESFDFELTDITSDTQKAQNTGAMLKGLEGGKQTTSIGNLQANISKPGAFTVDSAGDPLTFSTPLNDGADTYTFKVVEVQPAARHGWRFDKSEYHVTVTVAKNAAGQYEAKVTQVVQVKDCDGRDIAADKQQPADDLTAAFVNRYISVATLPAAGDLTGRQWLLIGGCFGLIAVVAGIIVSIWSSKKRLY</sequence>
<dbReference type="InterPro" id="IPR036465">
    <property type="entry name" value="vWFA_dom_sf"/>
</dbReference>
<keyword evidence="2" id="KW-1133">Transmembrane helix</keyword>
<dbReference type="SUPFAM" id="SSF53300">
    <property type="entry name" value="vWA-like"/>
    <property type="match status" value="1"/>
</dbReference>
<feature type="compositionally biased region" description="Low complexity" evidence="1">
    <location>
        <begin position="61"/>
        <end position="81"/>
    </location>
</feature>
<dbReference type="InterPro" id="IPR002035">
    <property type="entry name" value="VWF_A"/>
</dbReference>
<feature type="transmembrane region" description="Helical" evidence="2">
    <location>
        <begin position="998"/>
        <end position="1019"/>
    </location>
</feature>
<dbReference type="InterPro" id="IPR038174">
    <property type="entry name" value="Strep_pil_link_sf"/>
</dbReference>
<dbReference type="Gene3D" id="2.60.40.1140">
    <property type="entry name" value="Collagen-binding surface protein Cna, B-type domain"/>
    <property type="match status" value="1"/>
</dbReference>
<dbReference type="InterPro" id="IPR022464">
    <property type="entry name" value="Strep_pil_isopept_link"/>
</dbReference>
<keyword evidence="2" id="KW-0812">Transmembrane</keyword>
<dbReference type="Gene3D" id="2.60.40.3050">
    <property type="match status" value="1"/>
</dbReference>
<organism evidence="5">
    <name type="scientific">Bifidobacterium dentium</name>
    <dbReference type="NCBI Taxonomy" id="1689"/>
    <lineage>
        <taxon>Bacteria</taxon>
        <taxon>Bacillati</taxon>
        <taxon>Actinomycetota</taxon>
        <taxon>Actinomycetes</taxon>
        <taxon>Bifidobacteriales</taxon>
        <taxon>Bifidobacteriaceae</taxon>
        <taxon>Bifidobacterium</taxon>
    </lineage>
</organism>
<evidence type="ECO:0000313" key="6">
    <source>
        <dbReference type="Proteomes" id="UP000429211"/>
    </source>
</evidence>
<dbReference type="Gene3D" id="3.40.50.410">
    <property type="entry name" value="von Willebrand factor, type A domain"/>
    <property type="match status" value="1"/>
</dbReference>
<evidence type="ECO:0000256" key="2">
    <source>
        <dbReference type="SAM" id="Phobius"/>
    </source>
</evidence>
<evidence type="ECO:0000259" key="3">
    <source>
        <dbReference type="PROSITE" id="PS50234"/>
    </source>
</evidence>
<feature type="domain" description="VWFA" evidence="3">
    <location>
        <begin position="245"/>
        <end position="542"/>
    </location>
</feature>
<feature type="region of interest" description="Disordered" evidence="1">
    <location>
        <begin position="61"/>
        <end position="183"/>
    </location>
</feature>
<dbReference type="Pfam" id="PF05738">
    <property type="entry name" value="Cna_B"/>
    <property type="match status" value="1"/>
</dbReference>
<evidence type="ECO:0000313" key="5">
    <source>
        <dbReference type="EMBL" id="VYS72243.1"/>
    </source>
</evidence>
<keyword evidence="2" id="KW-0472">Membrane</keyword>
<feature type="compositionally biased region" description="Basic and acidic residues" evidence="1">
    <location>
        <begin position="174"/>
        <end position="183"/>
    </location>
</feature>
<dbReference type="SMART" id="SM00327">
    <property type="entry name" value="VWA"/>
    <property type="match status" value="1"/>
</dbReference>
<dbReference type="AlphaFoldDB" id="A0A6N2QUP7"/>
<reference evidence="5" key="2">
    <citation type="submission" date="2019-11" db="EMBL/GenBank/DDBJ databases">
        <authorList>
            <person name="Feng L."/>
        </authorList>
    </citation>
    <scope>NUCLEOTIDE SEQUENCE</scope>
    <source>
        <strain evidence="5">BdentiumLFYP24</strain>
    </source>
</reference>
<evidence type="ECO:0000313" key="4">
    <source>
        <dbReference type="EMBL" id="KAB7459620.1"/>
    </source>
</evidence>
<protein>
    <submittedName>
        <fullName evidence="4">VWA domain-containing protein</fullName>
    </submittedName>
    <submittedName>
        <fullName evidence="5">von Willebrand factor type A domain protein</fullName>
    </submittedName>
</protein>
<dbReference type="Pfam" id="PF00092">
    <property type="entry name" value="VWA"/>
    <property type="match status" value="1"/>
</dbReference>
<name>A0A6N2QUP7_9BIFI</name>
<dbReference type="Proteomes" id="UP000429211">
    <property type="component" value="Unassembled WGS sequence"/>
</dbReference>
<dbReference type="PROSITE" id="PS50234">
    <property type="entry name" value="VWFA"/>
    <property type="match status" value="1"/>
</dbReference>
<reference evidence="4 6" key="1">
    <citation type="journal article" date="2019" name="Nat. Med.">
        <title>A library of human gut bacterial isolates paired with longitudinal multiomics data enables mechanistic microbiome research.</title>
        <authorList>
            <person name="Poyet M."/>
            <person name="Groussin M."/>
            <person name="Gibbons S.M."/>
            <person name="Avila-Pacheco J."/>
            <person name="Jiang X."/>
            <person name="Kearney S.M."/>
            <person name="Perrotta A.R."/>
            <person name="Berdy B."/>
            <person name="Zhao S."/>
            <person name="Lieberman T.D."/>
            <person name="Swanson P.K."/>
            <person name="Smith M."/>
            <person name="Roesemann S."/>
            <person name="Alexander J.E."/>
            <person name="Rich S.A."/>
            <person name="Livny J."/>
            <person name="Vlamakis H."/>
            <person name="Clish C."/>
            <person name="Bullock K."/>
            <person name="Deik A."/>
            <person name="Scott J."/>
            <person name="Pierce K.A."/>
            <person name="Xavier R.J."/>
            <person name="Alm E.J."/>
        </authorList>
    </citation>
    <scope>NUCLEOTIDE SEQUENCE [LARGE SCALE GENOMIC DNA]</scope>
    <source>
        <strain evidence="4 6">BIOML-A2</strain>
    </source>
</reference>
<dbReference type="CDD" id="cd00198">
    <property type="entry name" value="vWFA"/>
    <property type="match status" value="1"/>
</dbReference>